<accession>A0A9W8GAM8</accession>
<name>A0A9W8GAM8_9FUNG</name>
<sequence length="72" mass="7705">AKLGITYKHSDSSSLTGYMDANYFHSGSATVNIGYVFKIADGVVTWRSKKVKSAIPQSTAEAELYALNAGIC</sequence>
<feature type="non-terminal residue" evidence="1">
    <location>
        <position position="1"/>
    </location>
</feature>
<dbReference type="EMBL" id="JANBTX010000820">
    <property type="protein sequence ID" value="KAJ2679573.1"/>
    <property type="molecule type" value="Genomic_DNA"/>
</dbReference>
<gene>
    <name evidence="1" type="ORF">IWW39_006478</name>
</gene>
<dbReference type="OrthoDB" id="3344688at2759"/>
<evidence type="ECO:0000313" key="1">
    <source>
        <dbReference type="EMBL" id="KAJ2679573.1"/>
    </source>
</evidence>
<comment type="caution">
    <text evidence="1">The sequence shown here is derived from an EMBL/GenBank/DDBJ whole genome shotgun (WGS) entry which is preliminary data.</text>
</comment>
<dbReference type="Proteomes" id="UP001151516">
    <property type="component" value="Unassembled WGS sequence"/>
</dbReference>
<evidence type="ECO:0000313" key="2">
    <source>
        <dbReference type="Proteomes" id="UP001151516"/>
    </source>
</evidence>
<organism evidence="1 2">
    <name type="scientific">Coemansia spiralis</name>
    <dbReference type="NCBI Taxonomy" id="417178"/>
    <lineage>
        <taxon>Eukaryota</taxon>
        <taxon>Fungi</taxon>
        <taxon>Fungi incertae sedis</taxon>
        <taxon>Zoopagomycota</taxon>
        <taxon>Kickxellomycotina</taxon>
        <taxon>Kickxellomycetes</taxon>
        <taxon>Kickxellales</taxon>
        <taxon>Kickxellaceae</taxon>
        <taxon>Coemansia</taxon>
    </lineage>
</organism>
<feature type="non-terminal residue" evidence="1">
    <location>
        <position position="72"/>
    </location>
</feature>
<keyword evidence="2" id="KW-1185">Reference proteome</keyword>
<reference evidence="1" key="1">
    <citation type="submission" date="2022-07" db="EMBL/GenBank/DDBJ databases">
        <title>Phylogenomic reconstructions and comparative analyses of Kickxellomycotina fungi.</title>
        <authorList>
            <person name="Reynolds N.K."/>
            <person name="Stajich J.E."/>
            <person name="Barry K."/>
            <person name="Grigoriev I.V."/>
            <person name="Crous P."/>
            <person name="Smith M.E."/>
        </authorList>
    </citation>
    <scope>NUCLEOTIDE SEQUENCE</scope>
    <source>
        <strain evidence="1">CBS 109367</strain>
    </source>
</reference>
<dbReference type="AlphaFoldDB" id="A0A9W8GAM8"/>
<protein>
    <submittedName>
        <fullName evidence="1">Uncharacterized protein</fullName>
    </submittedName>
</protein>
<proteinExistence type="predicted"/>